<dbReference type="CDD" id="cd05233">
    <property type="entry name" value="SDR_c"/>
    <property type="match status" value="1"/>
</dbReference>
<dbReference type="EMBL" id="JBHSGF010000003">
    <property type="protein sequence ID" value="MFC4554545.1"/>
    <property type="molecule type" value="Genomic_DNA"/>
</dbReference>
<accession>A0ABV9D743</accession>
<dbReference type="PIRSF" id="PIRSF000126">
    <property type="entry name" value="11-beta-HSD1"/>
    <property type="match status" value="1"/>
</dbReference>
<gene>
    <name evidence="5" type="ORF">ACFO3F_04730</name>
</gene>
<dbReference type="Pfam" id="PF00106">
    <property type="entry name" value="adh_short"/>
    <property type="match status" value="1"/>
</dbReference>
<keyword evidence="6" id="KW-1185">Reference proteome</keyword>
<sequence>MARRGTALVTGATSGIGLEIAWALAAGHHHLVLVARDADRLEALAAQLRAAAAIEVEVLPADLADRRALDRVAERLRSTERPVDLLVNNAGFALRQRFVGGDIGREEGALDVMVRAVMVLSHAATGAMVARGRGAVLNVSSVAALTTMGTYAAHKAWVRTFTESLAAELAGTGVTATVLCPGLVHTEFHSRAQMRTDAWPELAWIDAARVAEAALAGVRRGAVVVTPSLRYRAVSAFLRLAPRAVVRSAAGPRRRGPSLATGTPAAPDAGADSLPA</sequence>
<comment type="similarity">
    <text evidence="1 3">Belongs to the short-chain dehydrogenases/reductases (SDR) family.</text>
</comment>
<feature type="region of interest" description="Disordered" evidence="4">
    <location>
        <begin position="249"/>
        <end position="276"/>
    </location>
</feature>
<dbReference type="SUPFAM" id="SSF51735">
    <property type="entry name" value="NAD(P)-binding Rossmann-fold domains"/>
    <property type="match status" value="1"/>
</dbReference>
<dbReference type="PRINTS" id="PR00081">
    <property type="entry name" value="GDHRDH"/>
</dbReference>
<name>A0ABV9D743_9MICO</name>
<evidence type="ECO:0000256" key="3">
    <source>
        <dbReference type="RuleBase" id="RU000363"/>
    </source>
</evidence>
<evidence type="ECO:0000313" key="6">
    <source>
        <dbReference type="Proteomes" id="UP001595955"/>
    </source>
</evidence>
<dbReference type="PRINTS" id="PR00080">
    <property type="entry name" value="SDRFAMILY"/>
</dbReference>
<evidence type="ECO:0000313" key="5">
    <source>
        <dbReference type="EMBL" id="MFC4554545.1"/>
    </source>
</evidence>
<organism evidence="5 6">
    <name type="scientific">Georgenia faecalis</name>
    <dbReference type="NCBI Taxonomy" id="2483799"/>
    <lineage>
        <taxon>Bacteria</taxon>
        <taxon>Bacillati</taxon>
        <taxon>Actinomycetota</taxon>
        <taxon>Actinomycetes</taxon>
        <taxon>Micrococcales</taxon>
        <taxon>Bogoriellaceae</taxon>
        <taxon>Georgenia</taxon>
    </lineage>
</organism>
<dbReference type="InterPro" id="IPR036291">
    <property type="entry name" value="NAD(P)-bd_dom_sf"/>
</dbReference>
<dbReference type="PANTHER" id="PTHR44196:SF2">
    <property type="entry name" value="SHORT-CHAIN DEHYDROGENASE-RELATED"/>
    <property type="match status" value="1"/>
</dbReference>
<evidence type="ECO:0000256" key="2">
    <source>
        <dbReference type="ARBA" id="ARBA00023002"/>
    </source>
</evidence>
<dbReference type="Proteomes" id="UP001595955">
    <property type="component" value="Unassembled WGS sequence"/>
</dbReference>
<dbReference type="PANTHER" id="PTHR44196">
    <property type="entry name" value="DEHYDROGENASE/REDUCTASE SDR FAMILY MEMBER 7B"/>
    <property type="match status" value="1"/>
</dbReference>
<comment type="caution">
    <text evidence="5">The sequence shown here is derived from an EMBL/GenBank/DDBJ whole genome shotgun (WGS) entry which is preliminary data.</text>
</comment>
<reference evidence="6" key="1">
    <citation type="journal article" date="2019" name="Int. J. Syst. Evol. Microbiol.">
        <title>The Global Catalogue of Microorganisms (GCM) 10K type strain sequencing project: providing services to taxonomists for standard genome sequencing and annotation.</title>
        <authorList>
            <consortium name="The Broad Institute Genomics Platform"/>
            <consortium name="The Broad Institute Genome Sequencing Center for Infectious Disease"/>
            <person name="Wu L."/>
            <person name="Ma J."/>
        </authorList>
    </citation>
    <scope>NUCLEOTIDE SEQUENCE [LARGE SCALE GENOMIC DNA]</scope>
    <source>
        <strain evidence="6">JCM 3369</strain>
    </source>
</reference>
<dbReference type="InterPro" id="IPR002347">
    <property type="entry name" value="SDR_fam"/>
</dbReference>
<dbReference type="RefSeq" id="WP_122825689.1">
    <property type="nucleotide sequence ID" value="NZ_CP033325.1"/>
</dbReference>
<dbReference type="EC" id="1.-.-.-" evidence="5"/>
<feature type="compositionally biased region" description="Low complexity" evidence="4">
    <location>
        <begin position="260"/>
        <end position="276"/>
    </location>
</feature>
<dbReference type="GO" id="GO:0016491">
    <property type="term" value="F:oxidoreductase activity"/>
    <property type="evidence" value="ECO:0007669"/>
    <property type="project" value="UniProtKB-KW"/>
</dbReference>
<dbReference type="Gene3D" id="3.40.50.720">
    <property type="entry name" value="NAD(P)-binding Rossmann-like Domain"/>
    <property type="match status" value="1"/>
</dbReference>
<evidence type="ECO:0000256" key="1">
    <source>
        <dbReference type="ARBA" id="ARBA00006484"/>
    </source>
</evidence>
<keyword evidence="2 5" id="KW-0560">Oxidoreductase</keyword>
<evidence type="ECO:0000256" key="4">
    <source>
        <dbReference type="SAM" id="MobiDB-lite"/>
    </source>
</evidence>
<protein>
    <submittedName>
        <fullName evidence="5">SDR family NAD(P)-dependent oxidoreductase</fullName>
        <ecNumber evidence="5">1.-.-.-</ecNumber>
    </submittedName>
</protein>
<proteinExistence type="inferred from homology"/>